<dbReference type="EMBL" id="JACDUS010000005">
    <property type="protein sequence ID" value="MBA2881745.1"/>
    <property type="molecule type" value="Genomic_DNA"/>
</dbReference>
<dbReference type="Proteomes" id="UP000525298">
    <property type="component" value="Unassembled WGS sequence"/>
</dbReference>
<feature type="domain" description="Methyltransferase type 11" evidence="1">
    <location>
        <begin position="45"/>
        <end position="137"/>
    </location>
</feature>
<evidence type="ECO:0000313" key="2">
    <source>
        <dbReference type="EMBL" id="MBA2881745.1"/>
    </source>
</evidence>
<dbReference type="AlphaFoldDB" id="A0A7W0C9N7"/>
<dbReference type="InterPro" id="IPR013216">
    <property type="entry name" value="Methyltransf_11"/>
</dbReference>
<dbReference type="SUPFAM" id="SSF53335">
    <property type="entry name" value="S-adenosyl-L-methionine-dependent methyltransferases"/>
    <property type="match status" value="1"/>
</dbReference>
<dbReference type="GO" id="GO:0032259">
    <property type="term" value="P:methylation"/>
    <property type="evidence" value="ECO:0007669"/>
    <property type="project" value="UniProtKB-KW"/>
</dbReference>
<keyword evidence="2" id="KW-0489">Methyltransferase</keyword>
<dbReference type="InterPro" id="IPR029063">
    <property type="entry name" value="SAM-dependent_MTases_sf"/>
</dbReference>
<accession>A0A7W0C9N7</accession>
<evidence type="ECO:0000313" key="3">
    <source>
        <dbReference type="Proteomes" id="UP000525298"/>
    </source>
</evidence>
<dbReference type="CDD" id="cd02440">
    <property type="entry name" value="AdoMet_MTases"/>
    <property type="match status" value="1"/>
</dbReference>
<name>A0A7W0C9N7_9BACT</name>
<dbReference type="PANTHER" id="PTHR43591:SF110">
    <property type="entry name" value="RHODANESE DOMAIN-CONTAINING PROTEIN"/>
    <property type="match status" value="1"/>
</dbReference>
<comment type="caution">
    <text evidence="2">The sequence shown here is derived from an EMBL/GenBank/DDBJ whole genome shotgun (WGS) entry which is preliminary data.</text>
</comment>
<dbReference type="Gene3D" id="3.40.50.150">
    <property type="entry name" value="Vaccinia Virus protein VP39"/>
    <property type="match status" value="1"/>
</dbReference>
<keyword evidence="3" id="KW-1185">Reference proteome</keyword>
<dbReference type="PANTHER" id="PTHR43591">
    <property type="entry name" value="METHYLTRANSFERASE"/>
    <property type="match status" value="1"/>
</dbReference>
<dbReference type="GO" id="GO:0000773">
    <property type="term" value="F:phosphatidyl-N-methylethanolamine N-methyltransferase activity"/>
    <property type="evidence" value="ECO:0007669"/>
    <property type="project" value="UniProtKB-EC"/>
</dbReference>
<dbReference type="RefSeq" id="WP_181551403.1">
    <property type="nucleotide sequence ID" value="NZ_JACDUS010000005.1"/>
</dbReference>
<evidence type="ECO:0000259" key="1">
    <source>
        <dbReference type="Pfam" id="PF08241"/>
    </source>
</evidence>
<proteinExistence type="predicted"/>
<gene>
    <name evidence="2" type="ORF">HNR65_002076</name>
</gene>
<reference evidence="2 3" key="1">
    <citation type="submission" date="2020-07" db="EMBL/GenBank/DDBJ databases">
        <title>Genomic Encyclopedia of Type Strains, Phase IV (KMG-IV): sequencing the most valuable type-strain genomes for metagenomic binning, comparative biology and taxonomic classification.</title>
        <authorList>
            <person name="Goeker M."/>
        </authorList>
    </citation>
    <scope>NUCLEOTIDE SEQUENCE [LARGE SCALE GENOMIC DNA]</scope>
    <source>
        <strain evidence="2 3">DSM 17721</strain>
    </source>
</reference>
<dbReference type="Pfam" id="PF08241">
    <property type="entry name" value="Methyltransf_11"/>
    <property type="match status" value="1"/>
</dbReference>
<dbReference type="EC" id="2.1.1.17" evidence="2"/>
<dbReference type="GO" id="GO:0004608">
    <property type="term" value="F:phosphatidylethanolamine N-methyltransferase activity"/>
    <property type="evidence" value="ECO:0007669"/>
    <property type="project" value="UniProtKB-EC"/>
</dbReference>
<sequence>MDDQAIIKAYKRYAGSYDRIFGKVFEHGRRALIGKMGFAPGQRILEVGVGTGLSLPLYPKEVSVVGIDISPHMLWHARNYTNGNGSRSLSLMDAQSMSFADNSFDKVAVMYVVTVVPEPEKMMEEIRRVCKPGGDIFVVNHFSNPHLIPRMVETVMLPFKGLLGFRPRFSLEAFLAQNPLQVVETCPVNLLGYWTLIHARNAS</sequence>
<dbReference type="EC" id="2.1.1.71" evidence="2"/>
<keyword evidence="2" id="KW-0808">Transferase</keyword>
<organism evidence="2 3">
    <name type="scientific">Desulfosalsimonas propionicica</name>
    <dbReference type="NCBI Taxonomy" id="332175"/>
    <lineage>
        <taxon>Bacteria</taxon>
        <taxon>Pseudomonadati</taxon>
        <taxon>Thermodesulfobacteriota</taxon>
        <taxon>Desulfobacteria</taxon>
        <taxon>Desulfobacterales</taxon>
        <taxon>Desulfosalsimonadaceae</taxon>
        <taxon>Desulfosalsimonas</taxon>
    </lineage>
</organism>
<protein>
    <submittedName>
        <fullName evidence="2">Phosphatidylethanolamine/phosphatidyl-N-methylethanolamine N-methyltransferase</fullName>
        <ecNumber evidence="2">2.1.1.17</ecNumber>
        <ecNumber evidence="2">2.1.1.71</ecNumber>
    </submittedName>
</protein>